<evidence type="ECO:0000256" key="3">
    <source>
        <dbReference type="ARBA" id="ARBA00022801"/>
    </source>
</evidence>
<reference evidence="8" key="2">
    <citation type="journal article" date="2021" name="PeerJ">
        <title>Extensive microbial diversity within the chicken gut microbiome revealed by metagenomics and culture.</title>
        <authorList>
            <person name="Gilroy R."/>
            <person name="Ravi A."/>
            <person name="Getino M."/>
            <person name="Pursley I."/>
            <person name="Horton D.L."/>
            <person name="Alikhan N.F."/>
            <person name="Baker D."/>
            <person name="Gharbi K."/>
            <person name="Hall N."/>
            <person name="Watson M."/>
            <person name="Adriaenssens E.M."/>
            <person name="Foster-Nyarko E."/>
            <person name="Jarju S."/>
            <person name="Secka A."/>
            <person name="Antonio M."/>
            <person name="Oren A."/>
            <person name="Chaudhuri R.R."/>
            <person name="La Ragione R."/>
            <person name="Hildebrand F."/>
            <person name="Pallen M.J."/>
        </authorList>
    </citation>
    <scope>NUCLEOTIDE SEQUENCE</scope>
    <source>
        <strain evidence="8">3924</strain>
    </source>
</reference>
<keyword evidence="5" id="KW-0732">Signal</keyword>
<dbReference type="InterPro" id="IPR001322">
    <property type="entry name" value="Lamin_tail_dom"/>
</dbReference>
<evidence type="ECO:0000313" key="9">
    <source>
        <dbReference type="Proteomes" id="UP000712007"/>
    </source>
</evidence>
<dbReference type="SUPFAM" id="SSF74853">
    <property type="entry name" value="Lamin A/C globular tail domain"/>
    <property type="match status" value="1"/>
</dbReference>
<evidence type="ECO:0000256" key="4">
    <source>
        <dbReference type="SAM" id="MobiDB-lite"/>
    </source>
</evidence>
<dbReference type="SUPFAM" id="SSF49265">
    <property type="entry name" value="Fibronectin type III"/>
    <property type="match status" value="1"/>
</dbReference>
<dbReference type="GO" id="GO:0016787">
    <property type="term" value="F:hydrolase activity"/>
    <property type="evidence" value="ECO:0007669"/>
    <property type="project" value="UniProtKB-KW"/>
</dbReference>
<evidence type="ECO:0000259" key="6">
    <source>
        <dbReference type="PROSITE" id="PS50853"/>
    </source>
</evidence>
<dbReference type="InterPro" id="IPR036116">
    <property type="entry name" value="FN3_sf"/>
</dbReference>
<dbReference type="Pfam" id="PF00932">
    <property type="entry name" value="LTD"/>
    <property type="match status" value="1"/>
</dbReference>
<dbReference type="Gene3D" id="2.60.40.10">
    <property type="entry name" value="Immunoglobulins"/>
    <property type="match status" value="1"/>
</dbReference>
<dbReference type="InterPro" id="IPR044925">
    <property type="entry name" value="His-Me_finger_sf"/>
</dbReference>
<dbReference type="InterPro" id="IPR036415">
    <property type="entry name" value="Lamin_tail_dom_sf"/>
</dbReference>
<feature type="domain" description="Fibronectin type-III" evidence="6">
    <location>
        <begin position="751"/>
        <end position="857"/>
    </location>
</feature>
<dbReference type="PANTHER" id="PTHR33607">
    <property type="entry name" value="ENDONUCLEASE-1"/>
    <property type="match status" value="1"/>
</dbReference>
<keyword evidence="3" id="KW-0378">Hydrolase</keyword>
<dbReference type="PROSITE" id="PS50853">
    <property type="entry name" value="FN3"/>
    <property type="match status" value="1"/>
</dbReference>
<dbReference type="InterPro" id="IPR013783">
    <property type="entry name" value="Ig-like_fold"/>
</dbReference>
<dbReference type="EMBL" id="JADIMV010000051">
    <property type="protein sequence ID" value="MBO8439597.1"/>
    <property type="molecule type" value="Genomic_DNA"/>
</dbReference>
<dbReference type="AlphaFoldDB" id="A0A940DKI1"/>
<keyword evidence="8" id="KW-0255">Endonuclease</keyword>
<gene>
    <name evidence="8" type="ORF">IAC51_02995</name>
</gene>
<sequence>MNRILLPFTVAALMAMPVHAEIPAGYYNDADGLNKAELLDALNTITSPGNFLSYGSGEHSTWEGFYYTDRNEDGTVIDMYSDIVRTQDSFDAVDGMHIEHSFPKSWWGGTEINAYRDLYHLYPADGDINTLKNNLPLGVVGTATTDNGVSKIGDNVWPGATGNCFEPADEYKGDFARSYFYIVTAYNEMEKYWQSPMTDNNSYPVWRPWAIDLLLQWHRQDPVSEKELQRIEAVYAIQGNRNPFIDYPELAEYIWGKDTANVFTLPEDSRPYLSKPDRWTKIDAGVAMTGVAQGIEVAFKGGNLTDWVTLSILHSTPGISLSRTTLTGGEISSGTSVTVTFISSGMETLEDTLIVTSSATGELRIPMSASFTDQFMLYPARNSTATTAAIEWMEMPGAESYTIEWQRGGASVAGDLIISSYIEGSNWNKAIELYNGTGKDVDLGYYSLRKQNNGTGNFSNDTRLSGTIKSGETYLLVHGSASDALRAKADTVMSDDYTNVLSFNGNDAVALYHNGILTDLVGTKDNPDYWGEDITLIRKSGVTHPSGTFSPDEWETEATDYMDHTGHHTMTFIGAAEQGNVTTEGTTYTLTGLIPEEQYIISVTANPLDIRSCNAISFMTAQLSAPESYGATDIRHDRFTANWDIVAEADGYLLDVFTVEDKGSFTVEEHFDSVGAKGTPLPDGWSGTASGNYTSTTSSGENPPSVKLQNDMEYIQTPLYPADIQSMSFMYKFTDKGGSYLIIDGYGEDGTPVRIDCIAAENTSKSTASYTADRLRGCQSVRWTYHKDAGNIAIDDVCCSDAHTDTTFIYEGLEATANSLTVTGLERDTEYLYRVRAFTGESLSPYSATIAVTTAADIVEATEQPDTLPLTVYTSGHTAHIVGIAERTLIEVYTVTGQTVYSGMCNGDTKIRLPHTGIYIIRATVESNFSIYKVIVR</sequence>
<dbReference type="SUPFAM" id="SSF54060">
    <property type="entry name" value="His-Me finger endonucleases"/>
    <property type="match status" value="1"/>
</dbReference>
<feature type="chain" id="PRO_5037714751" evidence="5">
    <location>
        <begin position="21"/>
        <end position="937"/>
    </location>
</feature>
<organism evidence="8 9">
    <name type="scientific">Candidatus Aphodosoma intestinipullorum</name>
    <dbReference type="NCBI Taxonomy" id="2840674"/>
    <lineage>
        <taxon>Bacteria</taxon>
        <taxon>Pseudomonadati</taxon>
        <taxon>Bacteroidota</taxon>
        <taxon>Bacteroidia</taxon>
        <taxon>Bacteroidales</taxon>
        <taxon>Candidatus Aphodosoma</taxon>
    </lineage>
</organism>
<dbReference type="GO" id="GO:0004519">
    <property type="term" value="F:endonuclease activity"/>
    <property type="evidence" value="ECO:0007669"/>
    <property type="project" value="UniProtKB-KW"/>
</dbReference>
<comment type="caution">
    <text evidence="8">The sequence shown here is derived from an EMBL/GenBank/DDBJ whole genome shotgun (WGS) entry which is preliminary data.</text>
</comment>
<feature type="compositionally biased region" description="Polar residues" evidence="4">
    <location>
        <begin position="687"/>
        <end position="702"/>
    </location>
</feature>
<dbReference type="Pfam" id="PF04231">
    <property type="entry name" value="Endonuclease_1"/>
    <property type="match status" value="1"/>
</dbReference>
<dbReference type="Proteomes" id="UP000712007">
    <property type="component" value="Unassembled WGS sequence"/>
</dbReference>
<protein>
    <submittedName>
        <fullName evidence="8">Endonuclease</fullName>
    </submittedName>
</protein>
<dbReference type="SMART" id="SM00060">
    <property type="entry name" value="FN3"/>
    <property type="match status" value="2"/>
</dbReference>
<feature type="region of interest" description="Disordered" evidence="4">
    <location>
        <begin position="676"/>
        <end position="707"/>
    </location>
</feature>
<feature type="signal peptide" evidence="5">
    <location>
        <begin position="1"/>
        <end position="20"/>
    </location>
</feature>
<keyword evidence="2" id="KW-0540">Nuclease</keyword>
<dbReference type="PANTHER" id="PTHR33607:SF2">
    <property type="entry name" value="ENDONUCLEASE-1"/>
    <property type="match status" value="1"/>
</dbReference>
<dbReference type="CDD" id="cd00063">
    <property type="entry name" value="FN3"/>
    <property type="match status" value="1"/>
</dbReference>
<comment type="similarity">
    <text evidence="1">Belongs to the EndA/NucM nuclease family.</text>
</comment>
<reference evidence="8" key="1">
    <citation type="submission" date="2020-10" db="EMBL/GenBank/DDBJ databases">
        <authorList>
            <person name="Gilroy R."/>
        </authorList>
    </citation>
    <scope>NUCLEOTIDE SEQUENCE</scope>
    <source>
        <strain evidence="8">3924</strain>
    </source>
</reference>
<evidence type="ECO:0000256" key="5">
    <source>
        <dbReference type="SAM" id="SignalP"/>
    </source>
</evidence>
<name>A0A940DKI1_9BACT</name>
<evidence type="ECO:0000259" key="7">
    <source>
        <dbReference type="PROSITE" id="PS51841"/>
    </source>
</evidence>
<evidence type="ECO:0000256" key="2">
    <source>
        <dbReference type="ARBA" id="ARBA00022722"/>
    </source>
</evidence>
<dbReference type="InterPro" id="IPR003961">
    <property type="entry name" value="FN3_dom"/>
</dbReference>
<evidence type="ECO:0000313" key="8">
    <source>
        <dbReference type="EMBL" id="MBO8439597.1"/>
    </source>
</evidence>
<feature type="domain" description="LTD" evidence="7">
    <location>
        <begin position="404"/>
        <end position="525"/>
    </location>
</feature>
<proteinExistence type="inferred from homology"/>
<evidence type="ECO:0000256" key="1">
    <source>
        <dbReference type="ARBA" id="ARBA00006429"/>
    </source>
</evidence>
<dbReference type="InterPro" id="IPR007346">
    <property type="entry name" value="Endonuclease-I"/>
</dbReference>
<dbReference type="PROSITE" id="PS51841">
    <property type="entry name" value="LTD"/>
    <property type="match status" value="1"/>
</dbReference>
<accession>A0A940DKI1</accession>